<keyword evidence="1" id="KW-0092">Biotin</keyword>
<dbReference type="PROSITE" id="PS00188">
    <property type="entry name" value="BIOTIN"/>
    <property type="match status" value="1"/>
</dbReference>
<name>A0A347ZRE2_9CHLR</name>
<dbReference type="AlphaFoldDB" id="A0A347ZRE2"/>
<gene>
    <name evidence="3" type="ORF">DFR64_1464</name>
</gene>
<dbReference type="InterPro" id="IPR050709">
    <property type="entry name" value="Biotin_Carboxyl_Carrier/Decarb"/>
</dbReference>
<dbReference type="Gene3D" id="2.40.50.100">
    <property type="match status" value="1"/>
</dbReference>
<protein>
    <submittedName>
        <fullName evidence="3">Biotin-dependent enzyme</fullName>
    </submittedName>
</protein>
<evidence type="ECO:0000313" key="4">
    <source>
        <dbReference type="Proteomes" id="UP000256388"/>
    </source>
</evidence>
<dbReference type="Pfam" id="PF00364">
    <property type="entry name" value="Biotin_lipoyl"/>
    <property type="match status" value="1"/>
</dbReference>
<accession>A0A347ZRE2</accession>
<dbReference type="InterPro" id="IPR001882">
    <property type="entry name" value="Biotin_BS"/>
</dbReference>
<comment type="caution">
    <text evidence="3">The sequence shown here is derived from an EMBL/GenBank/DDBJ whole genome shotgun (WGS) entry which is preliminary data.</text>
</comment>
<dbReference type="PANTHER" id="PTHR45266">
    <property type="entry name" value="OXALOACETATE DECARBOXYLASE ALPHA CHAIN"/>
    <property type="match status" value="1"/>
</dbReference>
<sequence>MKMKINIEDKTFNVEINDLHERPIQANVDGEIFEVWPEESTRLATAAMPAAPQPAAPAAAPISSPGTASGNAVIAPIPGVIIEIKVAAGDSVTYGQELCVLEAMKMKNSIRANHDGTIAKVLVTTGDQVQQGKVLMEFQDKAG</sequence>
<proteinExistence type="predicted"/>
<evidence type="ECO:0000259" key="2">
    <source>
        <dbReference type="PROSITE" id="PS50968"/>
    </source>
</evidence>
<evidence type="ECO:0000313" key="3">
    <source>
        <dbReference type="EMBL" id="REG11572.1"/>
    </source>
</evidence>
<dbReference type="InterPro" id="IPR011053">
    <property type="entry name" value="Single_hybrid_motif"/>
</dbReference>
<reference evidence="3 4" key="1">
    <citation type="submission" date="2018-08" db="EMBL/GenBank/DDBJ databases">
        <title>Genomic Encyclopedia of Type Strains, Phase IV (KMG-IV): sequencing the most valuable type-strain genomes for metagenomic binning, comparative biology and taxonomic classification.</title>
        <authorList>
            <person name="Goeker M."/>
        </authorList>
    </citation>
    <scope>NUCLEOTIDE SEQUENCE [LARGE SCALE GENOMIC DNA]</scope>
    <source>
        <strain evidence="3 4">DSM 23923</strain>
    </source>
</reference>
<dbReference type="Proteomes" id="UP000256388">
    <property type="component" value="Unassembled WGS sequence"/>
</dbReference>
<dbReference type="EMBL" id="QUMS01000001">
    <property type="protein sequence ID" value="REG11572.1"/>
    <property type="molecule type" value="Genomic_DNA"/>
</dbReference>
<dbReference type="RefSeq" id="WP_116224696.1">
    <property type="nucleotide sequence ID" value="NZ_AP018437.1"/>
</dbReference>
<dbReference type="PANTHER" id="PTHR45266:SF3">
    <property type="entry name" value="OXALOACETATE DECARBOXYLASE ALPHA CHAIN"/>
    <property type="match status" value="1"/>
</dbReference>
<dbReference type="SUPFAM" id="SSF51230">
    <property type="entry name" value="Single hybrid motif"/>
    <property type="match status" value="1"/>
</dbReference>
<dbReference type="OrthoDB" id="3730619at2"/>
<keyword evidence="4" id="KW-1185">Reference proteome</keyword>
<dbReference type="FunFam" id="2.40.50.100:FF:000003">
    <property type="entry name" value="Acetyl-CoA carboxylase biotin carboxyl carrier protein"/>
    <property type="match status" value="1"/>
</dbReference>
<organism evidence="3 4">
    <name type="scientific">Pelolinea submarina</name>
    <dbReference type="NCBI Taxonomy" id="913107"/>
    <lineage>
        <taxon>Bacteria</taxon>
        <taxon>Bacillati</taxon>
        <taxon>Chloroflexota</taxon>
        <taxon>Anaerolineae</taxon>
        <taxon>Anaerolineales</taxon>
        <taxon>Anaerolineaceae</taxon>
        <taxon>Pelolinea</taxon>
    </lineage>
</organism>
<evidence type="ECO:0000256" key="1">
    <source>
        <dbReference type="ARBA" id="ARBA00023267"/>
    </source>
</evidence>
<dbReference type="PROSITE" id="PS50968">
    <property type="entry name" value="BIOTINYL_LIPOYL"/>
    <property type="match status" value="1"/>
</dbReference>
<dbReference type="InterPro" id="IPR000089">
    <property type="entry name" value="Biotin_lipoyl"/>
</dbReference>
<dbReference type="CDD" id="cd06850">
    <property type="entry name" value="biotinyl_domain"/>
    <property type="match status" value="1"/>
</dbReference>
<feature type="domain" description="Lipoyl-binding" evidence="2">
    <location>
        <begin position="59"/>
        <end position="139"/>
    </location>
</feature>